<keyword evidence="7 13" id="KW-0808">Transferase</keyword>
<evidence type="ECO:0000256" key="7">
    <source>
        <dbReference type="ARBA" id="ARBA00022679"/>
    </source>
</evidence>
<protein>
    <recommendedName>
        <fullName evidence="3 13">Ribosomal RNA-processing protein 8</fullName>
        <ecNumber evidence="13">2.1.1.-</ecNumber>
    </recommendedName>
</protein>
<dbReference type="SUPFAM" id="SSF53335">
    <property type="entry name" value="S-adenosyl-L-methionine-dependent methyltransferases"/>
    <property type="match status" value="1"/>
</dbReference>
<dbReference type="FunFam" id="1.10.10.2150:FF:000001">
    <property type="entry name" value="Ribosomal RNA-processing protein 8"/>
    <property type="match status" value="1"/>
</dbReference>
<proteinExistence type="inferred from homology"/>
<dbReference type="EMBL" id="JWZX01000168">
    <property type="protein sequence ID" value="KOO53586.1"/>
    <property type="molecule type" value="Genomic_DNA"/>
</dbReference>
<keyword evidence="8 13" id="KW-0949">S-adenosyl-L-methionine</keyword>
<keyword evidence="6 13" id="KW-0489">Methyltransferase</keyword>
<evidence type="ECO:0000256" key="12">
    <source>
        <dbReference type="ARBA" id="ARBA00023242"/>
    </source>
</evidence>
<evidence type="ECO:0000256" key="1">
    <source>
        <dbReference type="ARBA" id="ARBA00004604"/>
    </source>
</evidence>
<comment type="subcellular location">
    <subcellularLocation>
        <location evidence="1 13">Nucleus</location>
        <location evidence="1 13">Nucleolus</location>
    </subcellularLocation>
</comment>
<comment type="similarity">
    <text evidence="2 13">Belongs to the methyltransferase superfamily. RRP8 family.</text>
</comment>
<organism evidence="14 15">
    <name type="scientific">Chrysochromulina tobinii</name>
    <dbReference type="NCBI Taxonomy" id="1460289"/>
    <lineage>
        <taxon>Eukaryota</taxon>
        <taxon>Haptista</taxon>
        <taxon>Haptophyta</taxon>
        <taxon>Prymnesiophyceae</taxon>
        <taxon>Prymnesiales</taxon>
        <taxon>Chrysochromulinaceae</taxon>
        <taxon>Chrysochromulina</taxon>
    </lineage>
</organism>
<keyword evidence="9" id="KW-0156">Chromatin regulator</keyword>
<dbReference type="CDD" id="cd02440">
    <property type="entry name" value="AdoMet_MTases"/>
    <property type="match status" value="1"/>
</dbReference>
<keyword evidence="10" id="KW-0805">Transcription regulation</keyword>
<evidence type="ECO:0000256" key="2">
    <source>
        <dbReference type="ARBA" id="ARBA00006301"/>
    </source>
</evidence>
<reference evidence="15" key="1">
    <citation type="journal article" date="2015" name="PLoS Genet.">
        <title>Genome Sequence and Transcriptome Analyses of Chrysochromulina tobin: Metabolic Tools for Enhanced Algal Fitness in the Prominent Order Prymnesiales (Haptophyceae).</title>
        <authorList>
            <person name="Hovde B.T."/>
            <person name="Deodato C.R."/>
            <person name="Hunsperger H.M."/>
            <person name="Ryken S.A."/>
            <person name="Yost W."/>
            <person name="Jha R.K."/>
            <person name="Patterson J."/>
            <person name="Monnat R.J. Jr."/>
            <person name="Barlow S.B."/>
            <person name="Starkenburg S.R."/>
            <person name="Cattolico R.A."/>
        </authorList>
    </citation>
    <scope>NUCLEOTIDE SEQUENCE</scope>
    <source>
        <strain evidence="15">CCMP291</strain>
    </source>
</reference>
<dbReference type="GO" id="GO:0006364">
    <property type="term" value="P:rRNA processing"/>
    <property type="evidence" value="ECO:0007669"/>
    <property type="project" value="UniProtKB-UniRule"/>
</dbReference>
<comment type="function">
    <text evidence="13">Probable methyltransferase required to silence rDNA.</text>
</comment>
<accession>A0A0M0LRH1</accession>
<dbReference type="Gene3D" id="1.10.10.2150">
    <property type="entry name" value="Ribosomal RNA-processing protein 8, N-terminal domain"/>
    <property type="match status" value="1"/>
</dbReference>
<dbReference type="PANTHER" id="PTHR12787">
    <property type="entry name" value="RIBOSOMAL RNA-PROCESSING PROTEIN 8"/>
    <property type="match status" value="1"/>
</dbReference>
<evidence type="ECO:0000256" key="5">
    <source>
        <dbReference type="ARBA" id="ARBA00022552"/>
    </source>
</evidence>
<dbReference type="OrthoDB" id="10258825at2759"/>
<evidence type="ECO:0000313" key="15">
    <source>
        <dbReference type="Proteomes" id="UP000037460"/>
    </source>
</evidence>
<dbReference type="GO" id="GO:0032259">
    <property type="term" value="P:methylation"/>
    <property type="evidence" value="ECO:0007669"/>
    <property type="project" value="UniProtKB-KW"/>
</dbReference>
<dbReference type="InterPro" id="IPR007823">
    <property type="entry name" value="RRP8"/>
</dbReference>
<keyword evidence="12 13" id="KW-0539">Nucleus</keyword>
<dbReference type="PANTHER" id="PTHR12787:SF0">
    <property type="entry name" value="RIBOSOMAL RNA-PROCESSING PROTEIN 8"/>
    <property type="match status" value="1"/>
</dbReference>
<dbReference type="AlphaFoldDB" id="A0A0M0LRH1"/>
<evidence type="ECO:0000256" key="13">
    <source>
        <dbReference type="RuleBase" id="RU365074"/>
    </source>
</evidence>
<dbReference type="Proteomes" id="UP000037460">
    <property type="component" value="Unassembled WGS sequence"/>
</dbReference>
<gene>
    <name evidence="14" type="ORF">Ctob_011758</name>
</gene>
<dbReference type="Gene3D" id="3.40.50.150">
    <property type="entry name" value="Vaccinia Virus protein VP39"/>
    <property type="match status" value="1"/>
</dbReference>
<dbReference type="Pfam" id="PF05148">
    <property type="entry name" value="Methyltransf_8"/>
    <property type="match status" value="1"/>
</dbReference>
<sequence>MAAQLAGASFRYINETLYTRPSEEAVELFRDEPRLYEAYHEGFRLQAARWPQRPVQLIAEWLKATQPRTSVVADLGCGDAELATSVPQRVHSFDLVASNERVTACDIAHVPLGAQTVHVAVFCLALMGSNFVDFLGEAHRLLKPHGILKIAEVSSRITDAEGWDRLLHALGFDEVARDSSNTHFVLFDYVKSDRPSASLPAVALKPCVYKKR</sequence>
<dbReference type="GO" id="GO:0008168">
    <property type="term" value="F:methyltransferase activity"/>
    <property type="evidence" value="ECO:0007669"/>
    <property type="project" value="UniProtKB-KW"/>
</dbReference>
<evidence type="ECO:0000313" key="14">
    <source>
        <dbReference type="EMBL" id="KOO53586.1"/>
    </source>
</evidence>
<evidence type="ECO:0000256" key="3">
    <source>
        <dbReference type="ARBA" id="ARBA00020203"/>
    </source>
</evidence>
<dbReference type="GO" id="GO:0006325">
    <property type="term" value="P:chromatin organization"/>
    <property type="evidence" value="ECO:0007669"/>
    <property type="project" value="UniProtKB-KW"/>
</dbReference>
<dbReference type="InterPro" id="IPR029063">
    <property type="entry name" value="SAM-dependent_MTases_sf"/>
</dbReference>
<keyword evidence="11" id="KW-0804">Transcription</keyword>
<name>A0A0M0LRH1_9EUKA</name>
<dbReference type="InterPro" id="IPR042036">
    <property type="entry name" value="RRP8_N"/>
</dbReference>
<evidence type="ECO:0000256" key="6">
    <source>
        <dbReference type="ARBA" id="ARBA00022603"/>
    </source>
</evidence>
<dbReference type="FunFam" id="3.40.50.150:FF:000068">
    <property type="entry name" value="Ribosomal RNA-processing protein 8"/>
    <property type="match status" value="1"/>
</dbReference>
<evidence type="ECO:0000256" key="11">
    <source>
        <dbReference type="ARBA" id="ARBA00023163"/>
    </source>
</evidence>
<dbReference type="EC" id="2.1.1.-" evidence="13"/>
<evidence type="ECO:0000256" key="4">
    <source>
        <dbReference type="ARBA" id="ARBA00022491"/>
    </source>
</evidence>
<evidence type="ECO:0000256" key="8">
    <source>
        <dbReference type="ARBA" id="ARBA00022691"/>
    </source>
</evidence>
<comment type="caution">
    <text evidence="14">The sequence shown here is derived from an EMBL/GenBank/DDBJ whole genome shotgun (WGS) entry which is preliminary data.</text>
</comment>
<evidence type="ECO:0000256" key="10">
    <source>
        <dbReference type="ARBA" id="ARBA00023015"/>
    </source>
</evidence>
<keyword evidence="4" id="KW-0678">Repressor</keyword>
<keyword evidence="15" id="KW-1185">Reference proteome</keyword>
<evidence type="ECO:0000256" key="9">
    <source>
        <dbReference type="ARBA" id="ARBA00022853"/>
    </source>
</evidence>
<keyword evidence="5 13" id="KW-0698">rRNA processing</keyword>
<dbReference type="GO" id="GO:0005730">
    <property type="term" value="C:nucleolus"/>
    <property type="evidence" value="ECO:0007669"/>
    <property type="project" value="UniProtKB-SubCell"/>
</dbReference>